<accession>A0A815IWT1</accession>
<comment type="caution">
    <text evidence="1">The sequence shown here is derived from an EMBL/GenBank/DDBJ whole genome shotgun (WGS) entry which is preliminary data.</text>
</comment>
<gene>
    <name evidence="1" type="ORF">GPM918_LOCUS31872</name>
    <name evidence="2" type="ORF">SRO942_LOCUS32528</name>
</gene>
<keyword evidence="3" id="KW-1185">Reference proteome</keyword>
<evidence type="ECO:0000313" key="2">
    <source>
        <dbReference type="EMBL" id="CAF4258070.1"/>
    </source>
</evidence>
<name>A0A815IWT1_9BILA</name>
<evidence type="ECO:0000313" key="1">
    <source>
        <dbReference type="EMBL" id="CAF1371346.1"/>
    </source>
</evidence>
<organism evidence="1 3">
    <name type="scientific">Didymodactylos carnosus</name>
    <dbReference type="NCBI Taxonomy" id="1234261"/>
    <lineage>
        <taxon>Eukaryota</taxon>
        <taxon>Metazoa</taxon>
        <taxon>Spiralia</taxon>
        <taxon>Gnathifera</taxon>
        <taxon>Rotifera</taxon>
        <taxon>Eurotatoria</taxon>
        <taxon>Bdelloidea</taxon>
        <taxon>Philodinida</taxon>
        <taxon>Philodinidae</taxon>
        <taxon>Didymodactylos</taxon>
    </lineage>
</organism>
<sequence>MIFNPDHQLRWVMLPNAAVKVDNYHSIISITSPTDKPKMTLTNIVIGTPTVESECIPIMILLQDKKDVLKQTNIDQDNMRCTYGQQQLQTRFVLNKYQNLFDTTDLPAIKATVHHTVNTGNHFPIYSHLRRKSNVTREM</sequence>
<dbReference type="Proteomes" id="UP000681722">
    <property type="component" value="Unassembled WGS sequence"/>
</dbReference>
<dbReference type="EMBL" id="CAJOBC010075813">
    <property type="protein sequence ID" value="CAF4258070.1"/>
    <property type="molecule type" value="Genomic_DNA"/>
</dbReference>
<dbReference type="Proteomes" id="UP000663829">
    <property type="component" value="Unassembled WGS sequence"/>
</dbReference>
<proteinExistence type="predicted"/>
<dbReference type="EMBL" id="CAJNOQ010015934">
    <property type="protein sequence ID" value="CAF1371346.1"/>
    <property type="molecule type" value="Genomic_DNA"/>
</dbReference>
<reference evidence="1" key="1">
    <citation type="submission" date="2021-02" db="EMBL/GenBank/DDBJ databases">
        <authorList>
            <person name="Nowell W R."/>
        </authorList>
    </citation>
    <scope>NUCLEOTIDE SEQUENCE</scope>
</reference>
<evidence type="ECO:0000313" key="3">
    <source>
        <dbReference type="Proteomes" id="UP000663829"/>
    </source>
</evidence>
<protein>
    <submittedName>
        <fullName evidence="1">Uncharacterized protein</fullName>
    </submittedName>
</protein>
<dbReference type="AlphaFoldDB" id="A0A815IWT1"/>